<protein>
    <recommendedName>
        <fullName evidence="4">DUF2065 domain-containing protein</fullName>
    </recommendedName>
</protein>
<evidence type="ECO:0000313" key="2">
    <source>
        <dbReference type="EMBL" id="SES32080.1"/>
    </source>
</evidence>
<name>A0A1H9WDU1_9RHOB</name>
<dbReference type="InterPro" id="IPR019201">
    <property type="entry name" value="DUF2065"/>
</dbReference>
<keyword evidence="1" id="KW-1133">Transmembrane helix</keyword>
<dbReference type="EMBL" id="FOGU01000010">
    <property type="protein sequence ID" value="SES32080.1"/>
    <property type="molecule type" value="Genomic_DNA"/>
</dbReference>
<accession>A0A1H9WDU1</accession>
<evidence type="ECO:0000256" key="1">
    <source>
        <dbReference type="SAM" id="Phobius"/>
    </source>
</evidence>
<keyword evidence="1" id="KW-0472">Membrane</keyword>
<dbReference type="Pfam" id="PF09838">
    <property type="entry name" value="DUF2065"/>
    <property type="match status" value="1"/>
</dbReference>
<reference evidence="2 3" key="1">
    <citation type="submission" date="2016-10" db="EMBL/GenBank/DDBJ databases">
        <authorList>
            <person name="de Groot N.N."/>
        </authorList>
    </citation>
    <scope>NUCLEOTIDE SEQUENCE [LARGE SCALE GENOMIC DNA]</scope>
    <source>
        <strain evidence="2 3">DSM 23042</strain>
    </source>
</reference>
<keyword evidence="3" id="KW-1185">Reference proteome</keyword>
<dbReference type="RefSeq" id="WP_235859903.1">
    <property type="nucleotide sequence ID" value="NZ_CBDDGO010000004.1"/>
</dbReference>
<evidence type="ECO:0008006" key="4">
    <source>
        <dbReference type="Google" id="ProtNLM"/>
    </source>
</evidence>
<dbReference type="AlphaFoldDB" id="A0A1H9WDU1"/>
<proteinExistence type="predicted"/>
<dbReference type="STRING" id="641238.SAMN04490244_110103"/>
<keyword evidence="1" id="KW-0812">Transmembrane</keyword>
<dbReference type="Proteomes" id="UP000198885">
    <property type="component" value="Unassembled WGS sequence"/>
</dbReference>
<gene>
    <name evidence="2" type="ORF">SAMN04490244_110103</name>
</gene>
<feature type="transmembrane region" description="Helical" evidence="1">
    <location>
        <begin position="45"/>
        <end position="64"/>
    </location>
</feature>
<evidence type="ECO:0000313" key="3">
    <source>
        <dbReference type="Proteomes" id="UP000198885"/>
    </source>
</evidence>
<organism evidence="2 3">
    <name type="scientific">Tranquillimonas rosea</name>
    <dbReference type="NCBI Taxonomy" id="641238"/>
    <lineage>
        <taxon>Bacteria</taxon>
        <taxon>Pseudomonadati</taxon>
        <taxon>Pseudomonadota</taxon>
        <taxon>Alphaproteobacteria</taxon>
        <taxon>Rhodobacterales</taxon>
        <taxon>Roseobacteraceae</taxon>
        <taxon>Tranquillimonas</taxon>
    </lineage>
</organism>
<sequence>MTAIVVMAIGLAFCFEGLVFALAPFRIEQALEALRDLGPEARRIIGLAVLAAGVALVALGRALGA</sequence>